<dbReference type="AlphaFoldDB" id="A0A1Y5RLN6"/>
<dbReference type="PANTHER" id="PTHR43549">
    <property type="entry name" value="MULTIDRUG RESISTANCE PROTEIN YPNP-RELATED"/>
    <property type="match status" value="1"/>
</dbReference>
<accession>A0A1Y5RLN6</accession>
<dbReference type="Pfam" id="PF01554">
    <property type="entry name" value="MatE"/>
    <property type="match status" value="2"/>
</dbReference>
<evidence type="ECO:0000313" key="8">
    <source>
        <dbReference type="EMBL" id="SLN19402.1"/>
    </source>
</evidence>
<dbReference type="InterPro" id="IPR048279">
    <property type="entry name" value="MdtK-like"/>
</dbReference>
<feature type="transmembrane region" description="Helical" evidence="7">
    <location>
        <begin position="199"/>
        <end position="219"/>
    </location>
</feature>
<comment type="subcellular location">
    <subcellularLocation>
        <location evidence="1">Cell inner membrane</location>
        <topology evidence="1">Multi-pass membrane protein</topology>
    </subcellularLocation>
</comment>
<name>A0A1Y5RLN6_9RHOB</name>
<feature type="transmembrane region" description="Helical" evidence="7">
    <location>
        <begin position="164"/>
        <end position="187"/>
    </location>
</feature>
<evidence type="ECO:0000256" key="4">
    <source>
        <dbReference type="ARBA" id="ARBA00022692"/>
    </source>
</evidence>
<feature type="transmembrane region" description="Helical" evidence="7">
    <location>
        <begin position="387"/>
        <end position="409"/>
    </location>
</feature>
<dbReference type="GO" id="GO:0042910">
    <property type="term" value="F:xenobiotic transmembrane transporter activity"/>
    <property type="evidence" value="ECO:0007669"/>
    <property type="project" value="InterPro"/>
</dbReference>
<feature type="transmembrane region" description="Helical" evidence="7">
    <location>
        <begin position="136"/>
        <end position="152"/>
    </location>
</feature>
<keyword evidence="5 7" id="KW-1133">Transmembrane helix</keyword>
<keyword evidence="3" id="KW-1003">Cell membrane</keyword>
<keyword evidence="2" id="KW-0813">Transport</keyword>
<feature type="transmembrane region" description="Helical" evidence="7">
    <location>
        <begin position="54"/>
        <end position="81"/>
    </location>
</feature>
<evidence type="ECO:0000313" key="9">
    <source>
        <dbReference type="Proteomes" id="UP000193623"/>
    </source>
</evidence>
<evidence type="ECO:0000256" key="1">
    <source>
        <dbReference type="ARBA" id="ARBA00004429"/>
    </source>
</evidence>
<organism evidence="8 9">
    <name type="scientific">Pseudooctadecabacter jejudonensis</name>
    <dbReference type="NCBI Taxonomy" id="1391910"/>
    <lineage>
        <taxon>Bacteria</taxon>
        <taxon>Pseudomonadati</taxon>
        <taxon>Pseudomonadota</taxon>
        <taxon>Alphaproteobacteria</taxon>
        <taxon>Rhodobacterales</taxon>
        <taxon>Paracoccaceae</taxon>
        <taxon>Pseudooctadecabacter</taxon>
    </lineage>
</organism>
<feature type="transmembrane region" description="Helical" evidence="7">
    <location>
        <begin position="93"/>
        <end position="116"/>
    </location>
</feature>
<dbReference type="EMBL" id="FWFT01000001">
    <property type="protein sequence ID" value="SLN19402.1"/>
    <property type="molecule type" value="Genomic_DNA"/>
</dbReference>
<proteinExistence type="predicted"/>
<keyword evidence="9" id="KW-1185">Reference proteome</keyword>
<feature type="transmembrane region" description="Helical" evidence="7">
    <location>
        <begin position="359"/>
        <end position="380"/>
    </location>
</feature>
<dbReference type="InterPro" id="IPR002528">
    <property type="entry name" value="MATE_fam"/>
</dbReference>
<reference evidence="8 9" key="1">
    <citation type="submission" date="2017-03" db="EMBL/GenBank/DDBJ databases">
        <authorList>
            <person name="Afonso C.L."/>
            <person name="Miller P.J."/>
            <person name="Scott M.A."/>
            <person name="Spackman E."/>
            <person name="Goraichik I."/>
            <person name="Dimitrov K.M."/>
            <person name="Suarez D.L."/>
            <person name="Swayne D.E."/>
        </authorList>
    </citation>
    <scope>NUCLEOTIDE SEQUENCE [LARGE SCALE GENOMIC DNA]</scope>
    <source>
        <strain evidence="8 9">CECT 8397</strain>
    </source>
</reference>
<dbReference type="RefSeq" id="WP_235000555.1">
    <property type="nucleotide sequence ID" value="NZ_FWFT01000001.1"/>
</dbReference>
<evidence type="ECO:0000256" key="3">
    <source>
        <dbReference type="ARBA" id="ARBA00022475"/>
    </source>
</evidence>
<feature type="transmembrane region" description="Helical" evidence="7">
    <location>
        <begin position="415"/>
        <end position="436"/>
    </location>
</feature>
<evidence type="ECO:0000256" key="6">
    <source>
        <dbReference type="ARBA" id="ARBA00023136"/>
    </source>
</evidence>
<evidence type="ECO:0000256" key="2">
    <source>
        <dbReference type="ARBA" id="ARBA00022448"/>
    </source>
</evidence>
<dbReference type="PIRSF" id="PIRSF006603">
    <property type="entry name" value="DinF"/>
    <property type="match status" value="1"/>
</dbReference>
<evidence type="ECO:0000256" key="7">
    <source>
        <dbReference type="SAM" id="Phobius"/>
    </source>
</evidence>
<dbReference type="Proteomes" id="UP000193623">
    <property type="component" value="Unassembled WGS sequence"/>
</dbReference>
<dbReference type="NCBIfam" id="TIGR00797">
    <property type="entry name" value="matE"/>
    <property type="match status" value="1"/>
</dbReference>
<dbReference type="PANTHER" id="PTHR43549:SF3">
    <property type="entry name" value="MULTIDRUG RESISTANCE PROTEIN YPNP-RELATED"/>
    <property type="match status" value="1"/>
</dbReference>
<dbReference type="GO" id="GO:0005886">
    <property type="term" value="C:plasma membrane"/>
    <property type="evidence" value="ECO:0007669"/>
    <property type="project" value="UniProtKB-SubCell"/>
</dbReference>
<dbReference type="InterPro" id="IPR052031">
    <property type="entry name" value="Membrane_Transporter-Flippase"/>
</dbReference>
<evidence type="ECO:0000256" key="5">
    <source>
        <dbReference type="ARBA" id="ARBA00022989"/>
    </source>
</evidence>
<protein>
    <submittedName>
        <fullName evidence="8">Multidrug export protein MepA</fullName>
    </submittedName>
</protein>
<keyword evidence="4 7" id="KW-0812">Transmembrane</keyword>
<sequence>MSASRDLTQGPVWRGLAAVSAPMSLGILGVLSVGLADAYFLGQLGEEPLAAVGYIYPVTAAITSLSIGLSAGANAAISQAIGRKDGEDAEQRLALHAIAIGVTLATLLAAVFYVASSPLFRLIGAGDAVMEEIEKYIPFWTLSFPVLVLMMLSQATFRAHGDGATAAIVMVASAVINIALTPVFIYGTSVAPELGTGGAALATLIARILGAAAALYWALHTGKLKWCSNILKGFMGSVKTIIKVGGPAALSNAINPAGMAAVTAAVATLGETAVAAFGAATRVQSLAMVPMMALSAGIGPVVGQNWGADKHERAARGLHWALWFCLVYGLAIAALLSIFATPIATLLTDGGNAAEQTALYLRIVGWSFFGYGFVVVTNAAMNARDKAVWSMSLSLGRIFAVYLPGAWLGVTVFDYTGVLIAAVAANILAALAALWMGRRTGLITPHPLPQTTKDAKAA</sequence>
<feature type="transmembrane region" description="Helical" evidence="7">
    <location>
        <begin position="320"/>
        <end position="347"/>
    </location>
</feature>
<feature type="transmembrane region" description="Helical" evidence="7">
    <location>
        <begin position="12"/>
        <end position="34"/>
    </location>
</feature>
<keyword evidence="6 7" id="KW-0472">Membrane</keyword>
<dbReference type="GO" id="GO:0015297">
    <property type="term" value="F:antiporter activity"/>
    <property type="evidence" value="ECO:0007669"/>
    <property type="project" value="InterPro"/>
</dbReference>
<gene>
    <name evidence="8" type="primary">mepA_1</name>
    <name evidence="8" type="ORF">PSJ8397_00681</name>
</gene>